<sequence>SKNLSRSWSTRIDVTTRNGREVSEIIKFRKGLPQGDALCPRLFTVCLKLKAWKISESEGYRLSKPIGATVTDLLYIEDLKIFAASESKLSSVTSRGGSAGWLAA</sequence>
<reference evidence="1 2" key="1">
    <citation type="submission" date="2022-05" db="EMBL/GenBank/DDBJ databases">
        <authorList>
            <consortium name="Genoscope - CEA"/>
            <person name="William W."/>
        </authorList>
    </citation>
    <scope>NUCLEOTIDE SEQUENCE [LARGE SCALE GENOMIC DNA]</scope>
</reference>
<evidence type="ECO:0000313" key="1">
    <source>
        <dbReference type="EMBL" id="CAH3044039.1"/>
    </source>
</evidence>
<evidence type="ECO:0008006" key="3">
    <source>
        <dbReference type="Google" id="ProtNLM"/>
    </source>
</evidence>
<dbReference type="EMBL" id="CALNXJ010000007">
    <property type="protein sequence ID" value="CAH3044039.1"/>
    <property type="molecule type" value="Genomic_DNA"/>
</dbReference>
<feature type="non-terminal residue" evidence="1">
    <location>
        <position position="1"/>
    </location>
</feature>
<accession>A0AAU9W3B6</accession>
<gene>
    <name evidence="1" type="ORF">PMEA_00030860</name>
</gene>
<evidence type="ECO:0000313" key="2">
    <source>
        <dbReference type="Proteomes" id="UP001159428"/>
    </source>
</evidence>
<dbReference type="AlphaFoldDB" id="A0AAU9W3B6"/>
<organism evidence="1 2">
    <name type="scientific">Pocillopora meandrina</name>
    <dbReference type="NCBI Taxonomy" id="46732"/>
    <lineage>
        <taxon>Eukaryota</taxon>
        <taxon>Metazoa</taxon>
        <taxon>Cnidaria</taxon>
        <taxon>Anthozoa</taxon>
        <taxon>Hexacorallia</taxon>
        <taxon>Scleractinia</taxon>
        <taxon>Astrocoeniina</taxon>
        <taxon>Pocilloporidae</taxon>
        <taxon>Pocillopora</taxon>
    </lineage>
</organism>
<protein>
    <recommendedName>
        <fullName evidence="3">Reverse transcriptase domain-containing protein</fullName>
    </recommendedName>
</protein>
<proteinExistence type="predicted"/>
<comment type="caution">
    <text evidence="1">The sequence shown here is derived from an EMBL/GenBank/DDBJ whole genome shotgun (WGS) entry which is preliminary data.</text>
</comment>
<name>A0AAU9W3B6_9CNID</name>
<keyword evidence="2" id="KW-1185">Reference proteome</keyword>
<dbReference type="Proteomes" id="UP001159428">
    <property type="component" value="Unassembled WGS sequence"/>
</dbReference>